<dbReference type="InterPro" id="IPR000014">
    <property type="entry name" value="PAS"/>
</dbReference>
<keyword evidence="9" id="KW-1185">Reference proteome</keyword>
<evidence type="ECO:0000313" key="9">
    <source>
        <dbReference type="Proteomes" id="UP000011058"/>
    </source>
</evidence>
<dbReference type="EMBL" id="HE796683">
    <property type="protein sequence ID" value="CCH02534.1"/>
    <property type="molecule type" value="Genomic_DNA"/>
</dbReference>
<dbReference type="PROSITE" id="PS50109">
    <property type="entry name" value="HIS_KIN"/>
    <property type="match status" value="1"/>
</dbReference>
<dbReference type="InterPro" id="IPR003594">
    <property type="entry name" value="HATPase_dom"/>
</dbReference>
<dbReference type="InterPro" id="IPR003661">
    <property type="entry name" value="HisK_dim/P_dom"/>
</dbReference>
<dbReference type="InterPro" id="IPR005467">
    <property type="entry name" value="His_kinase_dom"/>
</dbReference>
<dbReference type="PROSITE" id="PS50113">
    <property type="entry name" value="PAC"/>
    <property type="match status" value="1"/>
</dbReference>
<dbReference type="eggNOG" id="COG2202">
    <property type="taxonomic scope" value="Bacteria"/>
</dbReference>
<dbReference type="PANTHER" id="PTHR43304:SF1">
    <property type="entry name" value="PAC DOMAIN-CONTAINING PROTEIN"/>
    <property type="match status" value="1"/>
</dbReference>
<dbReference type="PATRIC" id="fig|1166018.3.peg.1501"/>
<dbReference type="Gene3D" id="3.30.450.20">
    <property type="entry name" value="PAS domain"/>
    <property type="match status" value="2"/>
</dbReference>
<keyword evidence="5 8" id="KW-0418">Kinase</keyword>
<dbReference type="CDD" id="cd00082">
    <property type="entry name" value="HisKA"/>
    <property type="match status" value="1"/>
</dbReference>
<reference evidence="8 9" key="1">
    <citation type="journal article" date="2012" name="J. Bacteriol.">
        <title>Genome Sequence of Fibrella aestuarina BUZ 2T, a Filamentous Marine Bacterium.</title>
        <authorList>
            <person name="Filippini M."/>
            <person name="Qi W."/>
            <person name="Blom J."/>
            <person name="Goesmann A."/>
            <person name="Smits T.H."/>
            <person name="Bagheri H.C."/>
        </authorList>
    </citation>
    <scope>NUCLEOTIDE SEQUENCE [LARGE SCALE GENOMIC DNA]</scope>
    <source>
        <strain evidence="9">BUZ 2T</strain>
    </source>
</reference>
<dbReference type="InterPro" id="IPR013655">
    <property type="entry name" value="PAS_fold_3"/>
</dbReference>
<evidence type="ECO:0000256" key="5">
    <source>
        <dbReference type="ARBA" id="ARBA00022777"/>
    </source>
</evidence>
<evidence type="ECO:0000256" key="3">
    <source>
        <dbReference type="ARBA" id="ARBA00022553"/>
    </source>
</evidence>
<evidence type="ECO:0000256" key="2">
    <source>
        <dbReference type="ARBA" id="ARBA00012438"/>
    </source>
</evidence>
<evidence type="ECO:0000313" key="8">
    <source>
        <dbReference type="EMBL" id="CCH02534.1"/>
    </source>
</evidence>
<dbReference type="InterPro" id="IPR036097">
    <property type="entry name" value="HisK_dim/P_sf"/>
</dbReference>
<dbReference type="eggNOG" id="COG4251">
    <property type="taxonomic scope" value="Bacteria"/>
</dbReference>
<keyword evidence="4 8" id="KW-0808">Transferase</keyword>
<evidence type="ECO:0000259" key="7">
    <source>
        <dbReference type="PROSITE" id="PS50113"/>
    </source>
</evidence>
<dbReference type="InterPro" id="IPR004358">
    <property type="entry name" value="Sig_transdc_His_kin-like_C"/>
</dbReference>
<evidence type="ECO:0000259" key="6">
    <source>
        <dbReference type="PROSITE" id="PS50109"/>
    </source>
</evidence>
<dbReference type="SMART" id="SM00388">
    <property type="entry name" value="HisKA"/>
    <property type="match status" value="1"/>
</dbReference>
<dbReference type="InterPro" id="IPR035965">
    <property type="entry name" value="PAS-like_dom_sf"/>
</dbReference>
<dbReference type="PANTHER" id="PTHR43304">
    <property type="entry name" value="PHYTOCHROME-LIKE PROTEIN CPH1"/>
    <property type="match status" value="1"/>
</dbReference>
<dbReference type="InterPro" id="IPR001610">
    <property type="entry name" value="PAC"/>
</dbReference>
<dbReference type="SUPFAM" id="SSF55785">
    <property type="entry name" value="PYP-like sensor domain (PAS domain)"/>
    <property type="match status" value="1"/>
</dbReference>
<name>I0KEI1_9BACT</name>
<dbReference type="AlphaFoldDB" id="I0KEI1"/>
<feature type="domain" description="Histidine kinase" evidence="6">
    <location>
        <begin position="328"/>
        <end position="551"/>
    </location>
</feature>
<dbReference type="SUPFAM" id="SSF47384">
    <property type="entry name" value="Homodimeric domain of signal transducing histidine kinase"/>
    <property type="match status" value="1"/>
</dbReference>
<dbReference type="NCBIfam" id="TIGR00229">
    <property type="entry name" value="sensory_box"/>
    <property type="match status" value="1"/>
</dbReference>
<dbReference type="Gene3D" id="1.10.287.130">
    <property type="match status" value="1"/>
</dbReference>
<sequence length="553" mass="61937">MQTESTGQIYASLWGNGEMARLMRQKEWSQSRMGTPDTWPQSLRTALSILMRSRFPMFIFWGPDLICFYNDAYRPSLGNNGKHPSALGEPGEQVWPEIWGIIKPLIDQIMAGGDATWSEDQLIPIYRNGQLEDVYWTFSYSPIGDEAGQISGVFVTCMETTKVVQDQQRMAENSIRLNLALEASKLGVWEVDLVRNKSIRSLRHDEIFGYTRPQTAWEKDEFYSHIPVSDHARVEAAFMYAFREGMLNVQTPIIKADGSMAWVDIRGQTLFDETGQAVRLLGTIADITEQQRAAENLESLVAERTESLRQANQALERSNLDLMQFASVASHDLKEPLRKVQTFGTRLTDLIADRLTATEADLFQRMISATGRMQTLVNDVLQLSQLSDQTIRFEPVPLNGIIDQIRDDLELVMLEQQATLTATDLPAVWGAAGQMHQLFLNLIGNAIKFQAGHRPVITVSVVAASAVPHRQLPPDQYAVIAVSDNGIGFDTKHKDRIFGMFQRLHNRGQYAGTGIGLTIVKKIVDNHKGFIDVQSEPGAGTTFWIALPLQALA</sequence>
<dbReference type="OrthoDB" id="9766459at2"/>
<dbReference type="Proteomes" id="UP000011058">
    <property type="component" value="Chromosome"/>
</dbReference>
<dbReference type="InterPro" id="IPR000700">
    <property type="entry name" value="PAS-assoc_C"/>
</dbReference>
<comment type="catalytic activity">
    <reaction evidence="1">
        <text>ATP + protein L-histidine = ADP + protein N-phospho-L-histidine.</text>
        <dbReference type="EC" id="2.7.13.3"/>
    </reaction>
</comment>
<dbReference type="FunFam" id="3.30.565.10:FF:000006">
    <property type="entry name" value="Sensor histidine kinase WalK"/>
    <property type="match status" value="1"/>
</dbReference>
<dbReference type="KEGG" id="fae:FAES_4535"/>
<dbReference type="RefSeq" id="WP_015333633.1">
    <property type="nucleotide sequence ID" value="NC_020054.1"/>
</dbReference>
<dbReference type="SUPFAM" id="SSF55874">
    <property type="entry name" value="ATPase domain of HSP90 chaperone/DNA topoisomerase II/histidine kinase"/>
    <property type="match status" value="1"/>
</dbReference>
<dbReference type="SMART" id="SM00387">
    <property type="entry name" value="HATPase_c"/>
    <property type="match status" value="1"/>
</dbReference>
<dbReference type="PRINTS" id="PR00344">
    <property type="entry name" value="BCTRLSENSOR"/>
</dbReference>
<dbReference type="SMART" id="SM00086">
    <property type="entry name" value="PAC"/>
    <property type="match status" value="1"/>
</dbReference>
<dbReference type="STRING" id="1166018.FAES_4535"/>
<evidence type="ECO:0000256" key="1">
    <source>
        <dbReference type="ARBA" id="ARBA00000085"/>
    </source>
</evidence>
<organism evidence="8 9">
    <name type="scientific">Fibrella aestuarina BUZ 2</name>
    <dbReference type="NCBI Taxonomy" id="1166018"/>
    <lineage>
        <taxon>Bacteria</taxon>
        <taxon>Pseudomonadati</taxon>
        <taxon>Bacteroidota</taxon>
        <taxon>Cytophagia</taxon>
        <taxon>Cytophagales</taxon>
        <taxon>Spirosomataceae</taxon>
        <taxon>Fibrella</taxon>
    </lineage>
</organism>
<gene>
    <name evidence="8" type="primary">rcsC7</name>
    <name evidence="8" type="ORF">FAES_4535</name>
</gene>
<dbReference type="EC" id="2.7.13.3" evidence="2"/>
<dbReference type="InterPro" id="IPR036890">
    <property type="entry name" value="HATPase_C_sf"/>
</dbReference>
<proteinExistence type="predicted"/>
<dbReference type="Pfam" id="PF02518">
    <property type="entry name" value="HATPase_c"/>
    <property type="match status" value="1"/>
</dbReference>
<keyword evidence="3" id="KW-0597">Phosphoprotein</keyword>
<dbReference type="GO" id="GO:0000155">
    <property type="term" value="F:phosphorelay sensor kinase activity"/>
    <property type="evidence" value="ECO:0007669"/>
    <property type="project" value="InterPro"/>
</dbReference>
<dbReference type="Pfam" id="PF08448">
    <property type="entry name" value="PAS_4"/>
    <property type="match status" value="1"/>
</dbReference>
<evidence type="ECO:0000256" key="4">
    <source>
        <dbReference type="ARBA" id="ARBA00022679"/>
    </source>
</evidence>
<dbReference type="Gene3D" id="3.30.565.10">
    <property type="entry name" value="Histidine kinase-like ATPase, C-terminal domain"/>
    <property type="match status" value="1"/>
</dbReference>
<protein>
    <recommendedName>
        <fullName evidence="2">histidine kinase</fullName>
        <ecNumber evidence="2">2.7.13.3</ecNumber>
    </recommendedName>
</protein>
<accession>I0KEI1</accession>
<dbReference type="InterPro" id="IPR052162">
    <property type="entry name" value="Sensor_kinase/Photoreceptor"/>
</dbReference>
<dbReference type="HOGENOM" id="CLU_000445_114_71_10"/>
<dbReference type="Pfam" id="PF00512">
    <property type="entry name" value="HisKA"/>
    <property type="match status" value="1"/>
</dbReference>
<dbReference type="InterPro" id="IPR013656">
    <property type="entry name" value="PAS_4"/>
</dbReference>
<feature type="domain" description="PAC" evidence="7">
    <location>
        <begin position="247"/>
        <end position="299"/>
    </location>
</feature>
<dbReference type="Gene3D" id="2.10.70.100">
    <property type="match status" value="1"/>
</dbReference>
<dbReference type="Pfam" id="PF08447">
    <property type="entry name" value="PAS_3"/>
    <property type="match status" value="1"/>
</dbReference>